<dbReference type="PROSITE" id="PS00107">
    <property type="entry name" value="PROTEIN_KINASE_ATP"/>
    <property type="match status" value="1"/>
</dbReference>
<keyword evidence="1" id="KW-0547">Nucleotide-binding</keyword>
<proteinExistence type="predicted"/>
<dbReference type="Gene3D" id="1.10.510.10">
    <property type="entry name" value="Transferase(Phosphotransferase) domain 1"/>
    <property type="match status" value="1"/>
</dbReference>
<keyword evidence="4" id="KW-0418">Kinase</keyword>
<name>A0A1B2E0S7_9BACL</name>
<dbReference type="GO" id="GO:0004674">
    <property type="term" value="F:protein serine/threonine kinase activity"/>
    <property type="evidence" value="ECO:0007669"/>
    <property type="project" value="UniProtKB-KW"/>
</dbReference>
<organism evidence="4">
    <name type="scientific">Paenibacillus ihbetae</name>
    <dbReference type="NCBI Taxonomy" id="1870820"/>
    <lineage>
        <taxon>Bacteria</taxon>
        <taxon>Bacillati</taxon>
        <taxon>Bacillota</taxon>
        <taxon>Bacilli</taxon>
        <taxon>Bacillales</taxon>
        <taxon>Paenibacillaceae</taxon>
        <taxon>Paenibacillus</taxon>
    </lineage>
</organism>
<keyword evidence="1" id="KW-0067">ATP-binding</keyword>
<dbReference type="InterPro" id="IPR017441">
    <property type="entry name" value="Protein_kinase_ATP_BS"/>
</dbReference>
<evidence type="ECO:0000313" key="4">
    <source>
        <dbReference type="EMBL" id="ANY73588.1"/>
    </source>
</evidence>
<dbReference type="KEGG" id="pib:BBD41_13965"/>
<dbReference type="PANTHER" id="PTHR44167:SF24">
    <property type="entry name" value="SERINE_THREONINE-PROTEIN KINASE CHK2"/>
    <property type="match status" value="1"/>
</dbReference>
<gene>
    <name evidence="4" type="ORF">BBD41_13965</name>
</gene>
<dbReference type="Pfam" id="PF00069">
    <property type="entry name" value="Pkinase"/>
    <property type="match status" value="1"/>
</dbReference>
<dbReference type="RefSeq" id="WP_099477943.1">
    <property type="nucleotide sequence ID" value="NZ_CP016809.1"/>
</dbReference>
<dbReference type="SUPFAM" id="SSF56112">
    <property type="entry name" value="Protein kinase-like (PK-like)"/>
    <property type="match status" value="1"/>
</dbReference>
<feature type="domain" description="Protein kinase" evidence="3">
    <location>
        <begin position="24"/>
        <end position="306"/>
    </location>
</feature>
<dbReference type="PANTHER" id="PTHR44167">
    <property type="entry name" value="OVARIAN-SPECIFIC SERINE/THREONINE-PROTEIN KINASE LOK-RELATED"/>
    <property type="match status" value="1"/>
</dbReference>
<keyword evidence="2" id="KW-1133">Transmembrane helix</keyword>
<dbReference type="GO" id="GO:0005524">
    <property type="term" value="F:ATP binding"/>
    <property type="evidence" value="ECO:0007669"/>
    <property type="project" value="UniProtKB-UniRule"/>
</dbReference>
<reference evidence="4" key="1">
    <citation type="submission" date="2016-08" db="EMBL/GenBank/DDBJ databases">
        <title>Complete Genome Seqeunce of Paenibacillus sp. nov. IHBB 9852 from high altitute lake of Indian trans-Himalayas.</title>
        <authorList>
            <person name="Kiran S."/>
            <person name="Swarnkar M.K."/>
            <person name="Rana A."/>
            <person name="Tewari R."/>
            <person name="Gulati A."/>
        </authorList>
    </citation>
    <scope>NUCLEOTIDE SEQUENCE [LARGE SCALE GENOMIC DNA]</scope>
    <source>
        <strain evidence="4">IHBB 9852</strain>
    </source>
</reference>
<dbReference type="EMBL" id="CP016809">
    <property type="protein sequence ID" value="ANY73588.1"/>
    <property type="molecule type" value="Genomic_DNA"/>
</dbReference>
<feature type="binding site" evidence="1">
    <location>
        <position position="53"/>
    </location>
    <ligand>
        <name>ATP</name>
        <dbReference type="ChEBI" id="CHEBI:30616"/>
    </ligand>
</feature>
<accession>A0A1B2E0S7</accession>
<keyword evidence="4" id="KW-0808">Transferase</keyword>
<dbReference type="SMART" id="SM00220">
    <property type="entry name" value="S_TKc"/>
    <property type="match status" value="1"/>
</dbReference>
<dbReference type="GO" id="GO:0005737">
    <property type="term" value="C:cytoplasm"/>
    <property type="evidence" value="ECO:0007669"/>
    <property type="project" value="TreeGrafter"/>
</dbReference>
<keyword evidence="2" id="KW-0472">Membrane</keyword>
<dbReference type="PROSITE" id="PS50011">
    <property type="entry name" value="PROTEIN_KINASE_DOM"/>
    <property type="match status" value="1"/>
</dbReference>
<sequence length="306" mass="34511">MTTSSSPAYPPGTVITGKWGRSRYIVERLLGKGANGKVYLVRPSGGRGRYALKVGYDALDLQSEINVLNALKEQMPDPYLVEADDHLEGSREVTFYVMRYIEGSPLHRFIRARGTEWLALIGMKLLEKLSVLHASGYAFGDLKPDNVMVSAYGRVELIDYGGVSRFGRSVKQFTEWYDRGYWNAGSRTGDGSYDLFSFAVMCIGLLDEKALREASCQLPQTRSVSDLQLLMRRNPVFKPYAAWLNKALTGDFADSREALNEWKRRIYEASERHVRHIPVSTPRWLKNAFGISAAILACAIYLFLRS</sequence>
<evidence type="ECO:0000256" key="1">
    <source>
        <dbReference type="PROSITE-ProRule" id="PRU10141"/>
    </source>
</evidence>
<evidence type="ECO:0000256" key="2">
    <source>
        <dbReference type="SAM" id="Phobius"/>
    </source>
</evidence>
<dbReference type="AlphaFoldDB" id="A0A1B2E0S7"/>
<dbReference type="InterPro" id="IPR000719">
    <property type="entry name" value="Prot_kinase_dom"/>
</dbReference>
<keyword evidence="4" id="KW-0723">Serine/threonine-protein kinase</keyword>
<protein>
    <submittedName>
        <fullName evidence="4">Serine/threonine protein kinase</fullName>
    </submittedName>
</protein>
<keyword evidence="2" id="KW-0812">Transmembrane</keyword>
<feature type="transmembrane region" description="Helical" evidence="2">
    <location>
        <begin position="284"/>
        <end position="304"/>
    </location>
</feature>
<dbReference type="InterPro" id="IPR011009">
    <property type="entry name" value="Kinase-like_dom_sf"/>
</dbReference>
<evidence type="ECO:0000259" key="3">
    <source>
        <dbReference type="PROSITE" id="PS50011"/>
    </source>
</evidence>